<protein>
    <submittedName>
        <fullName evidence="1">Uncharacterized protein</fullName>
    </submittedName>
</protein>
<dbReference type="PANTHER" id="PTHR47018">
    <property type="entry name" value="CXC DOMAIN-CONTAINING PROTEIN-RELATED"/>
    <property type="match status" value="1"/>
</dbReference>
<name>A0A7M7R5I1_NASVI</name>
<proteinExistence type="predicted"/>
<reference evidence="1" key="1">
    <citation type="submission" date="2021-01" db="UniProtKB">
        <authorList>
            <consortium name="EnsemblMetazoa"/>
        </authorList>
    </citation>
    <scope>IDENTIFICATION</scope>
</reference>
<sequence length="510" mass="58658">MSGYSNLRKKKTKMTDKLLPIDSELRTINNSNYKFYEKLDVMWVLSHHLKIANTPMWVGFNSKIVVDESMKQKVSYLTPINASPTNISVVYETMRQSQRIAEELQQQYIEVTYDLAIAKVAYQIQSAEHPQLSNLFIHLGAFHIMMAYFKAVGKFINECGLTYIMVESGLLASGSVNGFISGKHFNRCKRLHPLVSLGLQVLLFEDFVTKQNISIEVSVTSKITNATLEKLLEDFLDYKKKALNGDFGKTPQYYVNYINFVDYYLMFTRSIRIGDFALFKEVIPKMANLFFMFNQGNYSRWLLKYHDNLLKVEETHPDLGIQFKNGYFGVKRTNKKFSRSPVDLTLEQTVNADAARRLTGVTHFTNSINARQRWSKSHSIRSTLISYTYEEIGLKKAQDITGDVEKHQIKKDSVQLQNFIKLLKQNFNTFNSESIESNFLYNIATGRAASEEVTNFLLKAEQNGNALREKFISECVESGDRFEATIKQNKILNFANSTAKKKIQINNKVQ</sequence>
<dbReference type="PANTHER" id="PTHR47018:SF3">
    <property type="entry name" value="MYCBP-ASSOCIATED PROTEIN"/>
    <property type="match status" value="1"/>
</dbReference>
<dbReference type="OrthoDB" id="7698228at2759"/>
<dbReference type="AlphaFoldDB" id="A0A7M7R5I1"/>
<evidence type="ECO:0000313" key="2">
    <source>
        <dbReference type="Proteomes" id="UP000002358"/>
    </source>
</evidence>
<dbReference type="GeneID" id="116417096"/>
<dbReference type="Proteomes" id="UP000002358">
    <property type="component" value="Unassembled WGS sequence"/>
</dbReference>
<dbReference type="RefSeq" id="XP_032457827.1">
    <property type="nucleotide sequence ID" value="XM_032601936.1"/>
</dbReference>
<organism evidence="1 2">
    <name type="scientific">Nasonia vitripennis</name>
    <name type="common">Parasitic wasp</name>
    <dbReference type="NCBI Taxonomy" id="7425"/>
    <lineage>
        <taxon>Eukaryota</taxon>
        <taxon>Metazoa</taxon>
        <taxon>Ecdysozoa</taxon>
        <taxon>Arthropoda</taxon>
        <taxon>Hexapoda</taxon>
        <taxon>Insecta</taxon>
        <taxon>Pterygota</taxon>
        <taxon>Neoptera</taxon>
        <taxon>Endopterygota</taxon>
        <taxon>Hymenoptera</taxon>
        <taxon>Apocrita</taxon>
        <taxon>Proctotrupomorpha</taxon>
        <taxon>Chalcidoidea</taxon>
        <taxon>Pteromalidae</taxon>
        <taxon>Pteromalinae</taxon>
        <taxon>Nasonia</taxon>
    </lineage>
</organism>
<keyword evidence="2" id="KW-1185">Reference proteome</keyword>
<accession>A0A7M7R5I1</accession>
<evidence type="ECO:0000313" key="1">
    <source>
        <dbReference type="EnsemblMetazoa" id="XP_032457827"/>
    </source>
</evidence>
<dbReference type="InParanoid" id="A0A7M7R5I1"/>
<dbReference type="EnsemblMetazoa" id="XM_032601936">
    <property type="protein sequence ID" value="XP_032457827"/>
    <property type="gene ID" value="LOC116417096"/>
</dbReference>